<keyword evidence="8" id="KW-0449">Lipoprotein</keyword>
<dbReference type="GeneID" id="18481452"/>
<proteinExistence type="inferred from homology"/>
<dbReference type="KEGG" id="tre:TRIREDRAFT_107347"/>
<dbReference type="EMBL" id="GL985064">
    <property type="protein sequence ID" value="EGR48745.1"/>
    <property type="molecule type" value="Genomic_DNA"/>
</dbReference>
<gene>
    <name evidence="11" type="ORF">TRIREDRAFT_107347</name>
</gene>
<evidence type="ECO:0000256" key="9">
    <source>
        <dbReference type="SAM" id="SignalP"/>
    </source>
</evidence>
<sequence length="128" mass="14769">MKSFASAACLSILLAFTYTVTALDGQLCFETCYRPAIEEQCPDASLDCVCKNEQFISLLNMCIQRTCRESLYEAEAIHEAMCTPYFRFAFGEAYLLRGSCVAMYKHDDMEMRAVFKKFYYKFFKAIVK</sequence>
<evidence type="ECO:0000256" key="3">
    <source>
        <dbReference type="ARBA" id="ARBA00010031"/>
    </source>
</evidence>
<dbReference type="Pfam" id="PF05730">
    <property type="entry name" value="CFEM"/>
    <property type="match status" value="1"/>
</dbReference>
<reference evidence="11 12" key="1">
    <citation type="journal article" date="2008" name="Nat. Biotechnol.">
        <title>Genome sequencing and analysis of the biomass-degrading fungus Trichoderma reesei (syn. Hypocrea jecorina).</title>
        <authorList>
            <person name="Martinez D."/>
            <person name="Berka R.M."/>
            <person name="Henrissat B."/>
            <person name="Saloheimo M."/>
            <person name="Arvas M."/>
            <person name="Baker S.E."/>
            <person name="Chapman J."/>
            <person name="Chertkov O."/>
            <person name="Coutinho P.M."/>
            <person name="Cullen D."/>
            <person name="Danchin E.G."/>
            <person name="Grigoriev I.V."/>
            <person name="Harris P."/>
            <person name="Jackson M."/>
            <person name="Kubicek C.P."/>
            <person name="Han C.S."/>
            <person name="Ho I."/>
            <person name="Larrondo L.F."/>
            <person name="de Leon A.L."/>
            <person name="Magnuson J.K."/>
            <person name="Merino S."/>
            <person name="Misra M."/>
            <person name="Nelson B."/>
            <person name="Putnam N."/>
            <person name="Robbertse B."/>
            <person name="Salamov A.A."/>
            <person name="Schmoll M."/>
            <person name="Terry A."/>
            <person name="Thayer N."/>
            <person name="Westerholm-Parvinen A."/>
            <person name="Schoch C.L."/>
            <person name="Yao J."/>
            <person name="Barabote R."/>
            <person name="Nelson M.A."/>
            <person name="Detter C."/>
            <person name="Bruce D."/>
            <person name="Kuske C.R."/>
            <person name="Xie G."/>
            <person name="Richardson P."/>
            <person name="Rokhsar D.S."/>
            <person name="Lucas S.M."/>
            <person name="Rubin E.M."/>
            <person name="Dunn-Coleman N."/>
            <person name="Ward M."/>
            <person name="Brettin T.S."/>
        </authorList>
    </citation>
    <scope>NUCLEOTIDE SEQUENCE [LARGE SCALE GENOMIC DNA]</scope>
    <source>
        <strain evidence="11 12">QM6a</strain>
    </source>
</reference>
<dbReference type="OrthoDB" id="3065412at2759"/>
<evidence type="ECO:0000256" key="1">
    <source>
        <dbReference type="ARBA" id="ARBA00004589"/>
    </source>
</evidence>
<dbReference type="eggNOG" id="ENOG502T38U">
    <property type="taxonomic scope" value="Eukaryota"/>
</dbReference>
<comment type="subcellular location">
    <subcellularLocation>
        <location evidence="1">Membrane</location>
        <topology evidence="1">Lipid-anchor</topology>
        <topology evidence="1">GPI-anchor</topology>
    </subcellularLocation>
    <subcellularLocation>
        <location evidence="2">Secreted</location>
    </subcellularLocation>
</comment>
<evidence type="ECO:0000256" key="7">
    <source>
        <dbReference type="ARBA" id="ARBA00023157"/>
    </source>
</evidence>
<keyword evidence="5" id="KW-0325">Glycoprotein</keyword>
<accession>G0RJE9</accession>
<dbReference type="InterPro" id="IPR008427">
    <property type="entry name" value="Extracellular_membr_CFEM_dom"/>
</dbReference>
<dbReference type="GO" id="GO:0005576">
    <property type="term" value="C:extracellular region"/>
    <property type="evidence" value="ECO:0007669"/>
    <property type="project" value="UniProtKB-SubCell"/>
</dbReference>
<dbReference type="Proteomes" id="UP000008984">
    <property type="component" value="Unassembled WGS sequence"/>
</dbReference>
<evidence type="ECO:0000313" key="11">
    <source>
        <dbReference type="EMBL" id="EGR48745.1"/>
    </source>
</evidence>
<keyword evidence="6 9" id="KW-0732">Signal</keyword>
<feature type="chain" id="PRO_5003408305" evidence="9">
    <location>
        <begin position="23"/>
        <end position="128"/>
    </location>
</feature>
<evidence type="ECO:0000256" key="4">
    <source>
        <dbReference type="ARBA" id="ARBA00022525"/>
    </source>
</evidence>
<evidence type="ECO:0000259" key="10">
    <source>
        <dbReference type="Pfam" id="PF05730"/>
    </source>
</evidence>
<evidence type="ECO:0000256" key="2">
    <source>
        <dbReference type="ARBA" id="ARBA00004613"/>
    </source>
</evidence>
<evidence type="ECO:0000256" key="6">
    <source>
        <dbReference type="ARBA" id="ARBA00022729"/>
    </source>
</evidence>
<evidence type="ECO:0000256" key="5">
    <source>
        <dbReference type="ARBA" id="ARBA00022622"/>
    </source>
</evidence>
<keyword evidence="5" id="KW-0336">GPI-anchor</keyword>
<keyword evidence="7" id="KW-1015">Disulfide bond</keyword>
<dbReference type="VEuPathDB" id="FungiDB:TRIREDRAFT_107347"/>
<name>G0RJE9_HYPJQ</name>
<organism evidence="12">
    <name type="scientific">Hypocrea jecorina (strain QM6a)</name>
    <name type="common">Trichoderma reesei</name>
    <dbReference type="NCBI Taxonomy" id="431241"/>
    <lineage>
        <taxon>Eukaryota</taxon>
        <taxon>Fungi</taxon>
        <taxon>Dikarya</taxon>
        <taxon>Ascomycota</taxon>
        <taxon>Pezizomycotina</taxon>
        <taxon>Sordariomycetes</taxon>
        <taxon>Hypocreomycetidae</taxon>
        <taxon>Hypocreales</taxon>
        <taxon>Hypocreaceae</taxon>
        <taxon>Trichoderma</taxon>
    </lineage>
</organism>
<keyword evidence="4" id="KW-0964">Secreted</keyword>
<evidence type="ECO:0000313" key="12">
    <source>
        <dbReference type="Proteomes" id="UP000008984"/>
    </source>
</evidence>
<keyword evidence="5" id="KW-0472">Membrane</keyword>
<dbReference type="HOGENOM" id="CLU_1959878_0_0_1"/>
<keyword evidence="12" id="KW-1185">Reference proteome</keyword>
<feature type="signal peptide" evidence="9">
    <location>
        <begin position="1"/>
        <end position="22"/>
    </location>
</feature>
<evidence type="ECO:0000256" key="8">
    <source>
        <dbReference type="ARBA" id="ARBA00023288"/>
    </source>
</evidence>
<dbReference type="RefSeq" id="XP_006965467.1">
    <property type="nucleotide sequence ID" value="XM_006965405.1"/>
</dbReference>
<dbReference type="GO" id="GO:0098552">
    <property type="term" value="C:side of membrane"/>
    <property type="evidence" value="ECO:0007669"/>
    <property type="project" value="UniProtKB-KW"/>
</dbReference>
<comment type="similarity">
    <text evidence="3">Belongs to the RBT5 family.</text>
</comment>
<feature type="domain" description="CFEM" evidence="10">
    <location>
        <begin position="28"/>
        <end position="82"/>
    </location>
</feature>
<protein>
    <submittedName>
        <fullName evidence="11">Predicted protein</fullName>
    </submittedName>
</protein>
<dbReference type="AlphaFoldDB" id="G0RJE9"/>